<gene>
    <name evidence="5" type="ORF">ABEU20_002984</name>
</gene>
<dbReference type="PANTHER" id="PTHR37042:SF4">
    <property type="entry name" value="OUTER MEMBRANE PROTEIN RV1973"/>
    <property type="match status" value="1"/>
</dbReference>
<feature type="region of interest" description="Disordered" evidence="3">
    <location>
        <begin position="1"/>
        <end position="99"/>
    </location>
</feature>
<evidence type="ECO:0000256" key="3">
    <source>
        <dbReference type="SAM" id="MobiDB-lite"/>
    </source>
</evidence>
<evidence type="ECO:0008006" key="7">
    <source>
        <dbReference type="Google" id="ProtNLM"/>
    </source>
</evidence>
<sequence>MADDDDTSAGLTADDRKRPARRRASRSAGPTGSTGSQPITRVSTAESSGATAGTVTLEKDGQLSADVTATTAAAATDTEKAAPPQSAGETASDAWFPTAPTGSRWGRGALAAAIALGLVIVALLGVLAWLLFERSAAGDRDARREAFIGTAQQTVLNLTTIKPDTAKEDVAKILAGASGEFKAEFDGREDPFAGIVKEAGVTTVGKIVASGIESDSDDSAKVLVSARADVTSADGSQNGPRDFRMRVTVTDNDGTLTASKVEFVP</sequence>
<proteinExistence type="predicted"/>
<dbReference type="EMBL" id="JBDLNV010000004">
    <property type="protein sequence ID" value="MFM1724397.1"/>
    <property type="molecule type" value="Genomic_DNA"/>
</dbReference>
<protein>
    <recommendedName>
        <fullName evidence="7">Mce-associated membrane protein</fullName>
    </recommendedName>
</protein>
<feature type="compositionally biased region" description="Low complexity" evidence="3">
    <location>
        <begin position="65"/>
        <end position="76"/>
    </location>
</feature>
<comment type="subcellular location">
    <subcellularLocation>
        <location evidence="1">Membrane</location>
    </subcellularLocation>
</comment>
<keyword evidence="2 4" id="KW-0472">Membrane</keyword>
<dbReference type="Proteomes" id="UP001629745">
    <property type="component" value="Unassembled WGS sequence"/>
</dbReference>
<keyword evidence="4" id="KW-0812">Transmembrane</keyword>
<evidence type="ECO:0000256" key="2">
    <source>
        <dbReference type="ARBA" id="ARBA00023136"/>
    </source>
</evidence>
<accession>A0ABW9FGV6</accession>
<evidence type="ECO:0000256" key="4">
    <source>
        <dbReference type="SAM" id="Phobius"/>
    </source>
</evidence>
<organism evidence="5 6">
    <name type="scientific">Rhodococcus parequi</name>
    <dbReference type="NCBI Taxonomy" id="3137122"/>
    <lineage>
        <taxon>Bacteria</taxon>
        <taxon>Bacillati</taxon>
        <taxon>Actinomycetota</taxon>
        <taxon>Actinomycetes</taxon>
        <taxon>Mycobacteriales</taxon>
        <taxon>Nocardiaceae</taxon>
        <taxon>Rhodococcus</taxon>
    </lineage>
</organism>
<evidence type="ECO:0000313" key="5">
    <source>
        <dbReference type="EMBL" id="MFM1724397.1"/>
    </source>
</evidence>
<feature type="transmembrane region" description="Helical" evidence="4">
    <location>
        <begin position="109"/>
        <end position="132"/>
    </location>
</feature>
<keyword evidence="4" id="KW-1133">Transmembrane helix</keyword>
<evidence type="ECO:0000313" key="6">
    <source>
        <dbReference type="Proteomes" id="UP001629745"/>
    </source>
</evidence>
<evidence type="ECO:0000256" key="1">
    <source>
        <dbReference type="ARBA" id="ARBA00004370"/>
    </source>
</evidence>
<dbReference type="RefSeq" id="WP_420164928.1">
    <property type="nucleotide sequence ID" value="NZ_JBDLNV010000004.1"/>
</dbReference>
<dbReference type="PANTHER" id="PTHR37042">
    <property type="entry name" value="OUTER MEMBRANE PROTEIN RV1973"/>
    <property type="match status" value="1"/>
</dbReference>
<feature type="compositionally biased region" description="Polar residues" evidence="3">
    <location>
        <begin position="33"/>
        <end position="54"/>
    </location>
</feature>
<name>A0ABW9FGV6_9NOCA</name>
<keyword evidence="6" id="KW-1185">Reference proteome</keyword>
<reference evidence="5 6" key="1">
    <citation type="submission" date="2023-11" db="EMBL/GenBank/DDBJ databases">
        <authorList>
            <person name="Val-Calvo J."/>
            <person name="Scortti M."/>
            <person name="Vazquez-Boland J."/>
        </authorList>
    </citation>
    <scope>NUCLEOTIDE SEQUENCE [LARGE SCALE GENOMIC DNA]</scope>
    <source>
        <strain evidence="5 6">PAM 2766</strain>
    </source>
</reference>
<comment type="caution">
    <text evidence="5">The sequence shown here is derived from an EMBL/GenBank/DDBJ whole genome shotgun (WGS) entry which is preliminary data.</text>
</comment>